<sequence>MSVIEQDVLPIVSHVDLACAVHDQTGWPVVATREQGDLTDRACSRADADASARDPGHALYDRA</sequence>
<dbReference type="AlphaFoldDB" id="A0A7Y0LY29"/>
<comment type="caution">
    <text evidence="1">The sequence shown here is derived from an EMBL/GenBank/DDBJ whole genome shotgun (WGS) entry which is preliminary data.</text>
</comment>
<reference evidence="1 2" key="1">
    <citation type="submission" date="2020-04" db="EMBL/GenBank/DDBJ databases">
        <title>Sequencing and Assembly of C. fimi.</title>
        <authorList>
            <person name="Ramsey A.R."/>
        </authorList>
    </citation>
    <scope>NUCLEOTIDE SEQUENCE [LARGE SCALE GENOMIC DNA]</scope>
    <source>
        <strain evidence="1 2">SB</strain>
    </source>
</reference>
<evidence type="ECO:0000313" key="1">
    <source>
        <dbReference type="EMBL" id="NMR19468.1"/>
    </source>
</evidence>
<evidence type="ECO:0000313" key="2">
    <source>
        <dbReference type="Proteomes" id="UP000562124"/>
    </source>
</evidence>
<proteinExistence type="predicted"/>
<dbReference type="RefSeq" id="WP_169323790.1">
    <property type="nucleotide sequence ID" value="NZ_JABCJJ010000004.1"/>
</dbReference>
<keyword evidence="2" id="KW-1185">Reference proteome</keyword>
<dbReference type="EMBL" id="JABCJJ010000004">
    <property type="protein sequence ID" value="NMR19468.1"/>
    <property type="molecule type" value="Genomic_DNA"/>
</dbReference>
<name>A0A7Y0LY29_CELFI</name>
<accession>A0A7Y0LY29</accession>
<dbReference type="Proteomes" id="UP000562124">
    <property type="component" value="Unassembled WGS sequence"/>
</dbReference>
<protein>
    <submittedName>
        <fullName evidence="1">Uncharacterized protein</fullName>
    </submittedName>
</protein>
<gene>
    <name evidence="1" type="ORF">HIR71_04395</name>
</gene>
<organism evidence="1 2">
    <name type="scientific">Cellulomonas fimi</name>
    <dbReference type="NCBI Taxonomy" id="1708"/>
    <lineage>
        <taxon>Bacteria</taxon>
        <taxon>Bacillati</taxon>
        <taxon>Actinomycetota</taxon>
        <taxon>Actinomycetes</taxon>
        <taxon>Micrococcales</taxon>
        <taxon>Cellulomonadaceae</taxon>
        <taxon>Cellulomonas</taxon>
    </lineage>
</organism>